<feature type="compositionally biased region" description="Low complexity" evidence="13">
    <location>
        <begin position="69"/>
        <end position="90"/>
    </location>
</feature>
<comment type="subunit">
    <text evidence="12">Component of the PAM complex.</text>
</comment>
<evidence type="ECO:0000256" key="4">
    <source>
        <dbReference type="ARBA" id="ARBA00022692"/>
    </source>
</evidence>
<feature type="transmembrane region" description="Helical" evidence="12">
    <location>
        <begin position="136"/>
        <end position="159"/>
    </location>
</feature>
<dbReference type="EMBL" id="JAULSX010000002">
    <property type="protein sequence ID" value="KAK3497475.1"/>
    <property type="molecule type" value="Genomic_DNA"/>
</dbReference>
<keyword evidence="7" id="KW-0809">Transit peptide</keyword>
<keyword evidence="10 12" id="KW-0496">Mitochondrion</keyword>
<dbReference type="GO" id="GO:0001405">
    <property type="term" value="C:PAM complex, Tim23 associated import motor"/>
    <property type="evidence" value="ECO:0007669"/>
    <property type="project" value="UniProtKB-UniRule"/>
</dbReference>
<evidence type="ECO:0000256" key="12">
    <source>
        <dbReference type="RuleBase" id="RU367146"/>
    </source>
</evidence>
<evidence type="ECO:0000256" key="2">
    <source>
        <dbReference type="ARBA" id="ARBA00006837"/>
    </source>
</evidence>
<comment type="similarity">
    <text evidence="2 12">Belongs to the PAM17 family.</text>
</comment>
<organism evidence="14 15">
    <name type="scientific">Neurospora hispaniola</name>
    <dbReference type="NCBI Taxonomy" id="588809"/>
    <lineage>
        <taxon>Eukaryota</taxon>
        <taxon>Fungi</taxon>
        <taxon>Dikarya</taxon>
        <taxon>Ascomycota</taxon>
        <taxon>Pezizomycotina</taxon>
        <taxon>Sordariomycetes</taxon>
        <taxon>Sordariomycetidae</taxon>
        <taxon>Sordariales</taxon>
        <taxon>Sordariaceae</taxon>
        <taxon>Neurospora</taxon>
    </lineage>
</organism>
<name>A0AAJ0IDZ9_9PEZI</name>
<proteinExistence type="inferred from homology"/>
<evidence type="ECO:0000256" key="6">
    <source>
        <dbReference type="ARBA" id="ARBA00022927"/>
    </source>
</evidence>
<evidence type="ECO:0000256" key="5">
    <source>
        <dbReference type="ARBA" id="ARBA00022792"/>
    </source>
</evidence>
<evidence type="ECO:0000313" key="15">
    <source>
        <dbReference type="Proteomes" id="UP001285908"/>
    </source>
</evidence>
<feature type="region of interest" description="Disordered" evidence="13">
    <location>
        <begin position="69"/>
        <end position="101"/>
    </location>
</feature>
<gene>
    <name evidence="14" type="ORF">B0T23DRAFT_353462</name>
</gene>
<dbReference type="GeneID" id="87873732"/>
<keyword evidence="3 12" id="KW-0813">Transport</keyword>
<keyword evidence="11 12" id="KW-0472">Membrane</keyword>
<dbReference type="RefSeq" id="XP_062695739.1">
    <property type="nucleotide sequence ID" value="XM_062836110.1"/>
</dbReference>
<protein>
    <recommendedName>
        <fullName evidence="12">Presequence translocated-associated motor subunit PAM17</fullName>
    </recommendedName>
</protein>
<dbReference type="PANTHER" id="PTHR28021:SF1">
    <property type="entry name" value="PRESEQUENCE TRANSLOCATED-ASSOCIATED MOTOR SUBUNIT PAM17, MITOCHONDRIAL"/>
    <property type="match status" value="1"/>
</dbReference>
<evidence type="ECO:0000256" key="7">
    <source>
        <dbReference type="ARBA" id="ARBA00022946"/>
    </source>
</evidence>
<comment type="function">
    <text evidence="12">Component of the PAM complex, a complex required for the translocation of transit peptide-containing proteins from the inner membrane into the mitochondrial matrix in an ATP-dependent manner.</text>
</comment>
<evidence type="ECO:0000256" key="11">
    <source>
        <dbReference type="ARBA" id="ARBA00023136"/>
    </source>
</evidence>
<dbReference type="PANTHER" id="PTHR28021">
    <property type="entry name" value="PRESEQUENCE TRANSLOCATED-ASSOCIATED MOTOR SUBUNIT PAM17, MITOCHONDRIAL"/>
    <property type="match status" value="1"/>
</dbReference>
<feature type="transmembrane region" description="Helical" evidence="12">
    <location>
        <begin position="171"/>
        <end position="200"/>
    </location>
</feature>
<evidence type="ECO:0000313" key="14">
    <source>
        <dbReference type="EMBL" id="KAK3497475.1"/>
    </source>
</evidence>
<evidence type="ECO:0000256" key="1">
    <source>
        <dbReference type="ARBA" id="ARBA00004448"/>
    </source>
</evidence>
<dbReference type="InterPro" id="IPR013875">
    <property type="entry name" value="Pam17"/>
</dbReference>
<evidence type="ECO:0000256" key="9">
    <source>
        <dbReference type="ARBA" id="ARBA00023010"/>
    </source>
</evidence>
<keyword evidence="5 12" id="KW-0999">Mitochondrion inner membrane</keyword>
<keyword evidence="6 12" id="KW-0653">Protein transport</keyword>
<comment type="caution">
    <text evidence="14">The sequence shown here is derived from an EMBL/GenBank/DDBJ whole genome shotgun (WGS) entry which is preliminary data.</text>
</comment>
<comment type="subcellular location">
    <subcellularLocation>
        <location evidence="1 12">Mitochondrion inner membrane</location>
        <topology evidence="1 12">Multi-pass membrane protein</topology>
    </subcellularLocation>
</comment>
<evidence type="ECO:0000256" key="8">
    <source>
        <dbReference type="ARBA" id="ARBA00022989"/>
    </source>
</evidence>
<keyword evidence="8 12" id="KW-1133">Transmembrane helix</keyword>
<sequence>MLSSTATTMLRAGVSRSSGALQPMLLRSTACPCSPFSMNTKLPQPTSVRPLSTSPSALVLRFRAQQQAQQAQQQLRRASSSSSSSSSSTRPRSDAELDANAAEAAAAAQSAAHAGEPVLDWNTFFKLRKTRRRVQLAFSVIMTLITSGAGGAVLSTGVADAMVAQVPLEPMFAVGLMTASFGALGWLMGPAMGGMVFNALKSKYRGQMEIKEGQFFARIKKHRVDPSASSMGNPVPDFYGEKISSVAGYRQWLKDQRAFNKKRTTFV</sequence>
<dbReference type="GO" id="GO:0030150">
    <property type="term" value="P:protein import into mitochondrial matrix"/>
    <property type="evidence" value="ECO:0007669"/>
    <property type="project" value="UniProtKB-UniRule"/>
</dbReference>
<keyword evidence="4 12" id="KW-0812">Transmembrane</keyword>
<evidence type="ECO:0000256" key="3">
    <source>
        <dbReference type="ARBA" id="ARBA00022448"/>
    </source>
</evidence>
<dbReference type="AlphaFoldDB" id="A0AAJ0IDZ9"/>
<evidence type="ECO:0000256" key="10">
    <source>
        <dbReference type="ARBA" id="ARBA00023128"/>
    </source>
</evidence>
<reference evidence="14 15" key="1">
    <citation type="journal article" date="2023" name="Mol. Phylogenet. Evol.">
        <title>Genome-scale phylogeny and comparative genomics of the fungal order Sordariales.</title>
        <authorList>
            <person name="Hensen N."/>
            <person name="Bonometti L."/>
            <person name="Westerberg I."/>
            <person name="Brannstrom I.O."/>
            <person name="Guillou S."/>
            <person name="Cros-Aarteil S."/>
            <person name="Calhoun S."/>
            <person name="Haridas S."/>
            <person name="Kuo A."/>
            <person name="Mondo S."/>
            <person name="Pangilinan J."/>
            <person name="Riley R."/>
            <person name="LaButti K."/>
            <person name="Andreopoulos B."/>
            <person name="Lipzen A."/>
            <person name="Chen C."/>
            <person name="Yan M."/>
            <person name="Daum C."/>
            <person name="Ng V."/>
            <person name="Clum A."/>
            <person name="Steindorff A."/>
            <person name="Ohm R.A."/>
            <person name="Martin F."/>
            <person name="Silar P."/>
            <person name="Natvig D.O."/>
            <person name="Lalanne C."/>
            <person name="Gautier V."/>
            <person name="Ament-Velasquez S.L."/>
            <person name="Kruys A."/>
            <person name="Hutchinson M.I."/>
            <person name="Powell A.J."/>
            <person name="Barry K."/>
            <person name="Miller A.N."/>
            <person name="Grigoriev I.V."/>
            <person name="Debuchy R."/>
            <person name="Gladieux P."/>
            <person name="Hiltunen Thoren M."/>
            <person name="Johannesson H."/>
        </authorList>
    </citation>
    <scope>NUCLEOTIDE SEQUENCE [LARGE SCALE GENOMIC DNA]</scope>
    <source>
        <strain evidence="14 15">FGSC 10403</strain>
    </source>
</reference>
<keyword evidence="9 12" id="KW-0811">Translocation</keyword>
<keyword evidence="15" id="KW-1185">Reference proteome</keyword>
<dbReference type="Proteomes" id="UP001285908">
    <property type="component" value="Unassembled WGS sequence"/>
</dbReference>
<dbReference type="Pfam" id="PF08566">
    <property type="entry name" value="Pam17"/>
    <property type="match status" value="1"/>
</dbReference>
<evidence type="ECO:0000256" key="13">
    <source>
        <dbReference type="SAM" id="MobiDB-lite"/>
    </source>
</evidence>
<accession>A0AAJ0IDZ9</accession>